<protein>
    <submittedName>
        <fullName evidence="1">Uncharacterized protein</fullName>
    </submittedName>
</protein>
<dbReference type="Proteomes" id="UP000823749">
    <property type="component" value="Chromosome 7"/>
</dbReference>
<accession>A0AAV6JF45</accession>
<dbReference type="EMBL" id="JACTNZ010000007">
    <property type="protein sequence ID" value="KAG5538184.1"/>
    <property type="molecule type" value="Genomic_DNA"/>
</dbReference>
<dbReference type="AlphaFoldDB" id="A0AAV6JF45"/>
<gene>
    <name evidence="1" type="ORF">RHGRI_018936</name>
</gene>
<evidence type="ECO:0000313" key="1">
    <source>
        <dbReference type="EMBL" id="KAG5538184.1"/>
    </source>
</evidence>
<name>A0AAV6JF45_9ERIC</name>
<proteinExistence type="predicted"/>
<reference evidence="1" key="1">
    <citation type="submission" date="2020-08" db="EMBL/GenBank/DDBJ databases">
        <title>Plant Genome Project.</title>
        <authorList>
            <person name="Zhang R.-G."/>
        </authorList>
    </citation>
    <scope>NUCLEOTIDE SEQUENCE</scope>
    <source>
        <strain evidence="1">WSP0</strain>
        <tissue evidence="1">Leaf</tissue>
    </source>
</reference>
<organism evidence="1 2">
    <name type="scientific">Rhododendron griersonianum</name>
    <dbReference type="NCBI Taxonomy" id="479676"/>
    <lineage>
        <taxon>Eukaryota</taxon>
        <taxon>Viridiplantae</taxon>
        <taxon>Streptophyta</taxon>
        <taxon>Embryophyta</taxon>
        <taxon>Tracheophyta</taxon>
        <taxon>Spermatophyta</taxon>
        <taxon>Magnoliopsida</taxon>
        <taxon>eudicotyledons</taxon>
        <taxon>Gunneridae</taxon>
        <taxon>Pentapetalae</taxon>
        <taxon>asterids</taxon>
        <taxon>Ericales</taxon>
        <taxon>Ericaceae</taxon>
        <taxon>Ericoideae</taxon>
        <taxon>Rhodoreae</taxon>
        <taxon>Rhododendron</taxon>
    </lineage>
</organism>
<evidence type="ECO:0000313" key="2">
    <source>
        <dbReference type="Proteomes" id="UP000823749"/>
    </source>
</evidence>
<keyword evidence="2" id="KW-1185">Reference proteome</keyword>
<sequence>MLKLLGFVVDKHGWRVDVALVGNTLSSRESSALDGSFCSYSSSYTPLRLLSSFFF</sequence>
<comment type="caution">
    <text evidence="1">The sequence shown here is derived from an EMBL/GenBank/DDBJ whole genome shotgun (WGS) entry which is preliminary data.</text>
</comment>